<evidence type="ECO:0000259" key="13">
    <source>
        <dbReference type="SMART" id="SM00849"/>
    </source>
</evidence>
<keyword evidence="4 9" id="KW-0255">Endonuclease</keyword>
<dbReference type="Proteomes" id="UP000824001">
    <property type="component" value="Unassembled WGS sequence"/>
</dbReference>
<dbReference type="PIRSF" id="PIRSF004803">
    <property type="entry name" value="RnjA"/>
    <property type="match status" value="1"/>
</dbReference>
<dbReference type="Gene3D" id="3.40.50.10710">
    <property type="entry name" value="Metallo-hydrolase/oxidoreductase"/>
    <property type="match status" value="1"/>
</dbReference>
<feature type="binding site" evidence="12">
    <location>
        <position position="69"/>
    </location>
    <ligand>
        <name>Zn(2+)</name>
        <dbReference type="ChEBI" id="CHEBI:29105"/>
        <label>1</label>
        <note>catalytic</note>
    </ligand>
</feature>
<evidence type="ECO:0000256" key="11">
    <source>
        <dbReference type="PIRSR" id="PIRSR004803-2"/>
    </source>
</evidence>
<dbReference type="PANTHER" id="PTHR43694">
    <property type="entry name" value="RIBONUCLEASE J"/>
    <property type="match status" value="1"/>
</dbReference>
<evidence type="ECO:0000313" key="15">
    <source>
        <dbReference type="Proteomes" id="UP000824001"/>
    </source>
</evidence>
<feature type="binding site" evidence="12">
    <location>
        <position position="74"/>
    </location>
    <ligand>
        <name>Zn(2+)</name>
        <dbReference type="ChEBI" id="CHEBI:29105"/>
        <label>1</label>
        <note>catalytic</note>
    </ligand>
</feature>
<comment type="function">
    <text evidence="9">An RNase that has 5'-3' exonuclease and possibly endonuclease activity. Involved in maturation of rRNA and in some organisms also mRNA maturation and/or decay.</text>
</comment>
<evidence type="ECO:0000256" key="9">
    <source>
        <dbReference type="HAMAP-Rule" id="MF_01491"/>
    </source>
</evidence>
<dbReference type="AlphaFoldDB" id="A0A9D1FBQ6"/>
<reference evidence="14" key="1">
    <citation type="submission" date="2020-10" db="EMBL/GenBank/DDBJ databases">
        <authorList>
            <person name="Gilroy R."/>
        </authorList>
    </citation>
    <scope>NUCLEOTIDE SEQUENCE</scope>
    <source>
        <strain evidence="14">ChiHjej10B9-9673</strain>
    </source>
</reference>
<gene>
    <name evidence="9" type="primary">rnj</name>
    <name evidence="14" type="ORF">IAC18_00640</name>
</gene>
<dbReference type="Pfam" id="PF07521">
    <property type="entry name" value="RMMBL"/>
    <property type="match status" value="1"/>
</dbReference>
<evidence type="ECO:0000256" key="3">
    <source>
        <dbReference type="ARBA" id="ARBA00022723"/>
    </source>
</evidence>
<feature type="binding site" evidence="11">
    <location>
        <begin position="228"/>
        <end position="230"/>
    </location>
    <ligand>
        <name>substrate</name>
    </ligand>
</feature>
<keyword evidence="3 12" id="KW-0479">Metal-binding</keyword>
<accession>A0A9D1FBQ6</accession>
<comment type="caution">
    <text evidence="14">The sequence shown here is derived from an EMBL/GenBank/DDBJ whole genome shotgun (WGS) entry which is preliminary data.</text>
</comment>
<dbReference type="InterPro" id="IPR042173">
    <property type="entry name" value="RNase_J_2"/>
</dbReference>
<feature type="binding site" evidence="12">
    <location>
        <position position="439"/>
    </location>
    <ligand>
        <name>Ca(2+)</name>
        <dbReference type="ChEBI" id="CHEBI:29108"/>
    </ligand>
</feature>
<keyword evidence="7 9" id="KW-0269">Exonuclease</keyword>
<dbReference type="CDD" id="cd07714">
    <property type="entry name" value="RNaseJ_MBL-fold"/>
    <property type="match status" value="1"/>
</dbReference>
<dbReference type="GO" id="GO:0004534">
    <property type="term" value="F:5'-3' RNA exonuclease activity"/>
    <property type="evidence" value="ECO:0007669"/>
    <property type="project" value="UniProtKB-UniRule"/>
</dbReference>
<dbReference type="EC" id="3.1.-.-" evidence="9"/>
<feature type="active site" description="Proton acceptor" evidence="10">
    <location>
        <position position="364"/>
    </location>
</feature>
<dbReference type="InterPro" id="IPR055132">
    <property type="entry name" value="RNase_J_b_CASP"/>
</dbReference>
<keyword evidence="6 12" id="KW-0862">Zinc</keyword>
<reference evidence="14" key="2">
    <citation type="journal article" date="2021" name="PeerJ">
        <title>Extensive microbial diversity within the chicken gut microbiome revealed by metagenomics and culture.</title>
        <authorList>
            <person name="Gilroy R."/>
            <person name="Ravi A."/>
            <person name="Getino M."/>
            <person name="Pursley I."/>
            <person name="Horton D.L."/>
            <person name="Alikhan N.F."/>
            <person name="Baker D."/>
            <person name="Gharbi K."/>
            <person name="Hall N."/>
            <person name="Watson M."/>
            <person name="Adriaenssens E.M."/>
            <person name="Foster-Nyarko E."/>
            <person name="Jarju S."/>
            <person name="Secka A."/>
            <person name="Antonio M."/>
            <person name="Oren A."/>
            <person name="Chaudhuri R.R."/>
            <person name="La Ragione R."/>
            <person name="Hildebrand F."/>
            <person name="Pallen M.J."/>
        </authorList>
    </citation>
    <scope>NUCLEOTIDE SEQUENCE</scope>
    <source>
        <strain evidence="14">ChiHjej10B9-9673</strain>
    </source>
</reference>
<feature type="active site" description="Proton donor" evidence="10">
    <location>
        <position position="191"/>
    </location>
</feature>
<dbReference type="GO" id="GO:0004521">
    <property type="term" value="F:RNA endonuclease activity"/>
    <property type="evidence" value="ECO:0007669"/>
    <property type="project" value="UniProtKB-UniRule"/>
</dbReference>
<dbReference type="InterPro" id="IPR004613">
    <property type="entry name" value="RNase_J"/>
</dbReference>
<evidence type="ECO:0000256" key="7">
    <source>
        <dbReference type="ARBA" id="ARBA00022839"/>
    </source>
</evidence>
<evidence type="ECO:0000256" key="2">
    <source>
        <dbReference type="ARBA" id="ARBA00022722"/>
    </source>
</evidence>
<dbReference type="HAMAP" id="MF_01491">
    <property type="entry name" value="RNase_J_bact"/>
    <property type="match status" value="1"/>
</dbReference>
<dbReference type="EMBL" id="DVJK01000018">
    <property type="protein sequence ID" value="HIS66044.1"/>
    <property type="molecule type" value="Genomic_DNA"/>
</dbReference>
<dbReference type="InterPro" id="IPR001279">
    <property type="entry name" value="Metallo-B-lactamas"/>
</dbReference>
<name>A0A9D1FBQ6_9FIRM</name>
<proteinExistence type="inferred from homology"/>
<evidence type="ECO:0000313" key="14">
    <source>
        <dbReference type="EMBL" id="HIS66044.1"/>
    </source>
</evidence>
<feature type="binding site" evidence="12">
    <location>
        <position position="71"/>
    </location>
    <ligand>
        <name>Zn(2+)</name>
        <dbReference type="ChEBI" id="CHEBI:29105"/>
        <label>1</label>
        <note>catalytic</note>
    </ligand>
</feature>
<dbReference type="Gene3D" id="3.10.20.580">
    <property type="match status" value="1"/>
</dbReference>
<evidence type="ECO:0000256" key="12">
    <source>
        <dbReference type="PIRSR" id="PIRSR004803-3"/>
    </source>
</evidence>
<keyword evidence="1 9" id="KW-0963">Cytoplasm</keyword>
<feature type="binding site" evidence="12">
    <location>
        <position position="137"/>
    </location>
    <ligand>
        <name>Zn(2+)</name>
        <dbReference type="ChEBI" id="CHEBI:29105"/>
        <label>1</label>
        <note>catalytic</note>
    </ligand>
</feature>
<feature type="binding site" evidence="12">
    <location>
        <position position="73"/>
    </location>
    <ligand>
        <name>Zn(2+)</name>
        <dbReference type="ChEBI" id="CHEBI:29105"/>
        <label>1</label>
        <note>catalytic</note>
    </ligand>
</feature>
<dbReference type="GO" id="GO:0005737">
    <property type="term" value="C:cytoplasm"/>
    <property type="evidence" value="ECO:0007669"/>
    <property type="project" value="UniProtKB-SubCell"/>
</dbReference>
<organism evidence="14 15">
    <name type="scientific">Candidatus Scatomorpha merdipullorum</name>
    <dbReference type="NCBI Taxonomy" id="2840927"/>
    <lineage>
        <taxon>Bacteria</taxon>
        <taxon>Bacillati</taxon>
        <taxon>Bacillota</taxon>
        <taxon>Clostridia</taxon>
        <taxon>Eubacteriales</taxon>
        <taxon>Candidatus Scatomorpha</taxon>
    </lineage>
</organism>
<dbReference type="InterPro" id="IPR036866">
    <property type="entry name" value="RibonucZ/Hydroxyglut_hydro"/>
</dbReference>
<dbReference type="InterPro" id="IPR011108">
    <property type="entry name" value="RMMBL"/>
</dbReference>
<feature type="binding site" evidence="12">
    <location>
        <position position="46"/>
    </location>
    <ligand>
        <name>Ca(2+)</name>
        <dbReference type="ChEBI" id="CHEBI:29108"/>
    </ligand>
</feature>
<comment type="similarity">
    <text evidence="9">Belongs to the metallo-beta-lactamase superfamily. RNA-metabolizing metallo-beta-lactamase-like family. Bacterial RNase J subfamily.</text>
</comment>
<dbReference type="InterPro" id="IPR030854">
    <property type="entry name" value="RNase_J_bac"/>
</dbReference>
<evidence type="ECO:0000256" key="10">
    <source>
        <dbReference type="PIRSR" id="PIRSR004803-1"/>
    </source>
</evidence>
<comment type="cofactor">
    <cofactor evidence="12">
        <name>Zn(2+)</name>
        <dbReference type="ChEBI" id="CHEBI:29105"/>
    </cofactor>
    <text evidence="12">Binds 2 Zn(2+) ions per subunit. It is not clear if Zn(2+) or Mg(2+) is physiologically important.</text>
</comment>
<evidence type="ECO:0000256" key="8">
    <source>
        <dbReference type="ARBA" id="ARBA00022884"/>
    </source>
</evidence>
<dbReference type="InterPro" id="IPR041636">
    <property type="entry name" value="RNase_J_C"/>
</dbReference>
<keyword evidence="5 9" id="KW-0378">Hydrolase</keyword>
<dbReference type="GO" id="GO:0008270">
    <property type="term" value="F:zinc ion binding"/>
    <property type="evidence" value="ECO:0007669"/>
    <property type="project" value="InterPro"/>
</dbReference>
<dbReference type="SMART" id="SM00849">
    <property type="entry name" value="Lactamase_B"/>
    <property type="match status" value="1"/>
</dbReference>
<feature type="binding site" evidence="12">
    <location>
        <position position="159"/>
    </location>
    <ligand>
        <name>Zn(2+)</name>
        <dbReference type="ChEBI" id="CHEBI:29105"/>
        <label>1</label>
        <note>catalytic</note>
    </ligand>
</feature>
<evidence type="ECO:0000256" key="1">
    <source>
        <dbReference type="ARBA" id="ARBA00022490"/>
    </source>
</evidence>
<feature type="binding site" evidence="9 11">
    <location>
        <begin position="360"/>
        <end position="364"/>
    </location>
    <ligand>
        <name>substrate</name>
    </ligand>
</feature>
<dbReference type="Pfam" id="PF17770">
    <property type="entry name" value="RNase_J_C"/>
    <property type="match status" value="1"/>
</dbReference>
<comment type="subunit">
    <text evidence="9">Homodimer, may be a subunit of the RNA degradosome.</text>
</comment>
<dbReference type="GO" id="GO:0006364">
    <property type="term" value="P:rRNA processing"/>
    <property type="evidence" value="ECO:0007669"/>
    <property type="project" value="UniProtKB-UniRule"/>
</dbReference>
<evidence type="ECO:0000256" key="5">
    <source>
        <dbReference type="ARBA" id="ARBA00022801"/>
    </source>
</evidence>
<protein>
    <recommendedName>
        <fullName evidence="9">Ribonuclease J</fullName>
        <shortName evidence="9">RNase J</shortName>
        <ecNumber evidence="9">3.1.-.-</ecNumber>
    </recommendedName>
</protein>
<dbReference type="Gene3D" id="3.60.15.10">
    <property type="entry name" value="Ribonuclease Z/Hydroxyacylglutathione hydrolase-like"/>
    <property type="match status" value="1"/>
</dbReference>
<comment type="subcellular location">
    <subcellularLocation>
        <location evidence="9">Cytoplasm</location>
    </subcellularLocation>
</comment>
<dbReference type="Pfam" id="PF22505">
    <property type="entry name" value="RNase_J_b_CASP"/>
    <property type="match status" value="1"/>
</dbReference>
<dbReference type="Pfam" id="PF00753">
    <property type="entry name" value="Lactamase_B"/>
    <property type="match status" value="1"/>
</dbReference>
<feature type="binding site" evidence="12">
    <location>
        <position position="44"/>
    </location>
    <ligand>
        <name>Ca(2+)</name>
        <dbReference type="ChEBI" id="CHEBI:29108"/>
    </ligand>
</feature>
<dbReference type="PANTHER" id="PTHR43694:SF1">
    <property type="entry name" value="RIBONUCLEASE J"/>
    <property type="match status" value="1"/>
</dbReference>
<keyword evidence="9" id="KW-0698">rRNA processing</keyword>
<keyword evidence="2 9" id="KW-0540">Nuclease</keyword>
<feature type="binding site" evidence="12">
    <location>
        <position position="386"/>
    </location>
    <ligand>
        <name>Zn(2+)</name>
        <dbReference type="ChEBI" id="CHEBI:29105"/>
        <label>1</label>
        <note>catalytic</note>
    </ligand>
</feature>
<evidence type="ECO:0000256" key="4">
    <source>
        <dbReference type="ARBA" id="ARBA00022759"/>
    </source>
</evidence>
<dbReference type="GO" id="GO:0003723">
    <property type="term" value="F:RNA binding"/>
    <property type="evidence" value="ECO:0007669"/>
    <property type="project" value="UniProtKB-UniRule"/>
</dbReference>
<feature type="domain" description="Metallo-beta-lactamase" evidence="13">
    <location>
        <begin position="16"/>
        <end position="211"/>
    </location>
</feature>
<dbReference type="PROSITE" id="PS01292">
    <property type="entry name" value="UPF0036"/>
    <property type="match status" value="1"/>
</dbReference>
<keyword evidence="12" id="KW-0106">Calcium</keyword>
<dbReference type="SUPFAM" id="SSF56281">
    <property type="entry name" value="Metallo-hydrolase/oxidoreductase"/>
    <property type="match status" value="1"/>
</dbReference>
<keyword evidence="8 9" id="KW-0694">RNA-binding</keyword>
<dbReference type="InterPro" id="IPR001587">
    <property type="entry name" value="RNase_J_CS"/>
</dbReference>
<evidence type="ECO:0000256" key="6">
    <source>
        <dbReference type="ARBA" id="ARBA00022833"/>
    </source>
</evidence>
<dbReference type="NCBIfam" id="TIGR00649">
    <property type="entry name" value="MG423"/>
    <property type="match status" value="1"/>
</dbReference>
<sequence length="551" mass="61150">MAKLKIIPLGGLGEIGKNLTVYEYGQDIVVVDCGLGFPDEELYGVDVVIPDITYLRQNRDRIRGIVITHGHEDHIGAIPYVMRDIDAPIYATPLTAGIIELKLEEHDLLYNTQIFTKHPGDRFKLGCFEIEFIHVNHSIADSVALAIRTPIGMVIHTGDFKIDVTPIQGEMMDIARLGQLGKQGVLALLADSTNVERPGHTDSERKVAEKFDELFKGCDKRIIVTTFASNIQRIQQIINVAAKYKRKVAVTGRSMENMIRVAKELGYMDTPEGVLMELTQIKGQPKDRTVIITTGSQGEAMSGLYRMAFNEHKQITIDANDRVIISASAIPGNETTVSRVIDELFHKGAEVIYDRHTDLHVSGHASQEEQKMMLALTKPRFFIPVHGEYRMLCKHAELAHIMGVDANHTVVAENGSVIELSRKTVKIADSVQAGRVFVDGSGVGDVGSVVLRDRKHLAEDGMIAVALTLSGQDNSLVGGPEILTRGFIYEKDSEDLIDEMKRVIFESLAACRRQRISDLNGVKNKIRTNLTGYLYKTTRRSPMILPMITVI</sequence>
<comment type="cofactor">
    <cofactor evidence="12">
        <name>Ca(2+)</name>
        <dbReference type="ChEBI" id="CHEBI:29108"/>
    </cofactor>
    <text evidence="12">Binds 1 Ca(2+) cation per subunit. Seen in 1 crystal structure, it is not clear if it is physiologically important.</text>
</comment>